<keyword evidence="4" id="KW-1185">Reference proteome</keyword>
<dbReference type="InterPro" id="IPR002048">
    <property type="entry name" value="EF_hand_dom"/>
</dbReference>
<dbReference type="AlphaFoldDB" id="A0AAV5WEL9"/>
<comment type="caution">
    <text evidence="3">The sequence shown here is derived from an EMBL/GenBank/DDBJ whole genome shotgun (WGS) entry which is preliminary data.</text>
</comment>
<dbReference type="PROSITE" id="PS00018">
    <property type="entry name" value="EF_HAND_1"/>
    <property type="match status" value="2"/>
</dbReference>
<feature type="domain" description="EF-hand" evidence="2">
    <location>
        <begin position="74"/>
        <end position="109"/>
    </location>
</feature>
<evidence type="ECO:0000259" key="2">
    <source>
        <dbReference type="PROSITE" id="PS50222"/>
    </source>
</evidence>
<gene>
    <name evidence="3" type="ORF">PFISCL1PPCAC_19674</name>
</gene>
<dbReference type="GO" id="GO:0005783">
    <property type="term" value="C:endoplasmic reticulum"/>
    <property type="evidence" value="ECO:0007669"/>
    <property type="project" value="TreeGrafter"/>
</dbReference>
<reference evidence="3" key="1">
    <citation type="submission" date="2023-10" db="EMBL/GenBank/DDBJ databases">
        <title>Genome assembly of Pristionchus species.</title>
        <authorList>
            <person name="Yoshida K."/>
            <person name="Sommer R.J."/>
        </authorList>
    </citation>
    <scope>NUCLEOTIDE SEQUENCE</scope>
    <source>
        <strain evidence="3">RS5133</strain>
    </source>
</reference>
<dbReference type="Gene3D" id="1.10.238.10">
    <property type="entry name" value="EF-hand"/>
    <property type="match status" value="1"/>
</dbReference>
<dbReference type="EMBL" id="BTSY01000005">
    <property type="protein sequence ID" value="GMT28377.1"/>
    <property type="molecule type" value="Genomic_DNA"/>
</dbReference>
<organism evidence="3 4">
    <name type="scientific">Pristionchus fissidentatus</name>
    <dbReference type="NCBI Taxonomy" id="1538716"/>
    <lineage>
        <taxon>Eukaryota</taxon>
        <taxon>Metazoa</taxon>
        <taxon>Ecdysozoa</taxon>
        <taxon>Nematoda</taxon>
        <taxon>Chromadorea</taxon>
        <taxon>Rhabditida</taxon>
        <taxon>Rhabditina</taxon>
        <taxon>Diplogasteromorpha</taxon>
        <taxon>Diplogasteroidea</taxon>
        <taxon>Neodiplogasteridae</taxon>
        <taxon>Pristionchus</taxon>
    </lineage>
</organism>
<dbReference type="PANTHER" id="PTHR10827:SF95">
    <property type="entry name" value="LD34388P"/>
    <property type="match status" value="1"/>
</dbReference>
<dbReference type="InterPro" id="IPR011992">
    <property type="entry name" value="EF-hand-dom_pair"/>
</dbReference>
<dbReference type="GO" id="GO:0005509">
    <property type="term" value="F:calcium ion binding"/>
    <property type="evidence" value="ECO:0007669"/>
    <property type="project" value="InterPro"/>
</dbReference>
<proteinExistence type="predicted"/>
<sequence length="126" mass="14578">MHSILVEITTMEKDEDGDGSISLKEFLGEMYDNPHSEWNKVETERFSTEFDIDGDGKLAGDEVTKWLIPNVNDAAESENDHIFERADIDKDEFLSYEEVGNQYELFVESEATKYGQHLDDIRHEEL</sequence>
<evidence type="ECO:0000256" key="1">
    <source>
        <dbReference type="ARBA" id="ARBA00022837"/>
    </source>
</evidence>
<dbReference type="Proteomes" id="UP001432322">
    <property type="component" value="Unassembled WGS sequence"/>
</dbReference>
<name>A0AAV5WEL9_9BILA</name>
<dbReference type="SUPFAM" id="SSF47473">
    <property type="entry name" value="EF-hand"/>
    <property type="match status" value="1"/>
</dbReference>
<accession>A0AAV5WEL9</accession>
<evidence type="ECO:0000313" key="4">
    <source>
        <dbReference type="Proteomes" id="UP001432322"/>
    </source>
</evidence>
<keyword evidence="1" id="KW-0106">Calcium</keyword>
<dbReference type="InterPro" id="IPR018247">
    <property type="entry name" value="EF_Hand_1_Ca_BS"/>
</dbReference>
<evidence type="ECO:0000313" key="3">
    <source>
        <dbReference type="EMBL" id="GMT28377.1"/>
    </source>
</evidence>
<protein>
    <recommendedName>
        <fullName evidence="2">EF-hand domain-containing protein</fullName>
    </recommendedName>
</protein>
<dbReference type="PANTHER" id="PTHR10827">
    <property type="entry name" value="RETICULOCALBIN"/>
    <property type="match status" value="1"/>
</dbReference>
<dbReference type="PROSITE" id="PS50222">
    <property type="entry name" value="EF_HAND_2"/>
    <property type="match status" value="1"/>
</dbReference>